<dbReference type="OrthoDB" id="9919877at2"/>
<reference evidence="1 2" key="1">
    <citation type="journal article" date="2018" name="Antonie Van Leeuwenhoek">
        <title>Larkinella terrae sp. nov., isolated from soil on Jeju Island, South Korea.</title>
        <authorList>
            <person name="Ten L.N."/>
            <person name="Jeon J."/>
            <person name="Park S.J."/>
            <person name="Park S."/>
            <person name="Lee S.Y."/>
            <person name="Kim M.K."/>
            <person name="Jung H.Y."/>
        </authorList>
    </citation>
    <scope>NUCLEOTIDE SEQUENCE [LARGE SCALE GENOMIC DNA]</scope>
    <source>
        <strain evidence="1 2">KCTC 52001</strain>
    </source>
</reference>
<evidence type="ECO:0000313" key="1">
    <source>
        <dbReference type="EMBL" id="MRS61656.1"/>
    </source>
</evidence>
<name>A0A7K0EJL8_9BACT</name>
<dbReference type="RefSeq" id="WP_154175044.1">
    <property type="nucleotide sequence ID" value="NZ_WJXZ01000005.1"/>
</dbReference>
<keyword evidence="2" id="KW-1185">Reference proteome</keyword>
<organism evidence="1 2">
    <name type="scientific">Larkinella terrae</name>
    <dbReference type="NCBI Taxonomy" id="2025311"/>
    <lineage>
        <taxon>Bacteria</taxon>
        <taxon>Pseudomonadati</taxon>
        <taxon>Bacteroidota</taxon>
        <taxon>Cytophagia</taxon>
        <taxon>Cytophagales</taxon>
        <taxon>Spirosomataceae</taxon>
        <taxon>Larkinella</taxon>
    </lineage>
</organism>
<sequence length="140" mass="16031">MKVNLNPIDIPFQAGEQVCVKHLFMIGVVTTQKSTMLTILRFFVYDNSDRHTAHHLHADMSGSLLADFRYGERLSITEQFEGSTAKKYVVADLPFRKQQTSNLPGMIEQTIDVYLVPEEKWNEFTPDFSSIDNPWHGPTL</sequence>
<gene>
    <name evidence="1" type="ORF">GJJ30_10185</name>
</gene>
<accession>A0A7K0EJL8</accession>
<dbReference type="AlphaFoldDB" id="A0A7K0EJL8"/>
<dbReference type="Proteomes" id="UP000441754">
    <property type="component" value="Unassembled WGS sequence"/>
</dbReference>
<comment type="caution">
    <text evidence="1">The sequence shown here is derived from an EMBL/GenBank/DDBJ whole genome shotgun (WGS) entry which is preliminary data.</text>
</comment>
<dbReference type="EMBL" id="WJXZ01000005">
    <property type="protein sequence ID" value="MRS61656.1"/>
    <property type="molecule type" value="Genomic_DNA"/>
</dbReference>
<evidence type="ECO:0000313" key="2">
    <source>
        <dbReference type="Proteomes" id="UP000441754"/>
    </source>
</evidence>
<proteinExistence type="predicted"/>
<protein>
    <submittedName>
        <fullName evidence="1">Uncharacterized protein</fullName>
    </submittedName>
</protein>